<dbReference type="Pfam" id="PF01648">
    <property type="entry name" value="ACPS"/>
    <property type="match status" value="1"/>
</dbReference>
<dbReference type="GO" id="GO:0009366">
    <property type="term" value="C:enterobactin synthetase complex"/>
    <property type="evidence" value="ECO:0007669"/>
    <property type="project" value="InterPro"/>
</dbReference>
<sequence>MDERLYSPDGFRALLPVTFAVEETDKDVSESELFPEEKVQVMDAVRSRRREFATVRVCARQALGKLGWPPVSILSGRRREPIWPEGIVGSMTHCDGYRAAAVASKTDAVAVGIDAEINEPLPVEVVDLIMAGHEAQALSILASSDPQIAWGRLLFSIKESIYKAWYPLTASWLDFAQCEVSIGANTFTGRLCVPAPAVNGIDLSCIRGRWTVYREHLLTAALVG</sequence>
<keyword evidence="3" id="KW-0479">Metal-binding</keyword>
<dbReference type="EMBL" id="NRGX01000001">
    <property type="protein sequence ID" value="PCC16839.1"/>
    <property type="molecule type" value="Genomic_DNA"/>
</dbReference>
<evidence type="ECO:0000256" key="2">
    <source>
        <dbReference type="PIRSR" id="PIRSR603542-1"/>
    </source>
</evidence>
<dbReference type="GO" id="GO:0008897">
    <property type="term" value="F:holo-[acyl-carrier-protein] synthase activity"/>
    <property type="evidence" value="ECO:0007669"/>
    <property type="project" value="InterPro"/>
</dbReference>
<keyword evidence="1 7" id="KW-0808">Transferase</keyword>
<dbReference type="Proteomes" id="UP000218377">
    <property type="component" value="Unassembled WGS sequence"/>
</dbReference>
<dbReference type="Gene3D" id="3.90.470.20">
    <property type="entry name" value="4'-phosphopantetheinyl transferase domain"/>
    <property type="match status" value="1"/>
</dbReference>
<evidence type="ECO:0000313" key="7">
    <source>
        <dbReference type="EMBL" id="TGD36532.1"/>
    </source>
</evidence>
<dbReference type="InterPro" id="IPR041354">
    <property type="entry name" value="4PPT_N"/>
</dbReference>
<evidence type="ECO:0000259" key="4">
    <source>
        <dbReference type="Pfam" id="PF01648"/>
    </source>
</evidence>
<comment type="caution">
    <text evidence="6">The sequence shown here is derived from an EMBL/GenBank/DDBJ whole genome shotgun (WGS) entry which is preliminary data.</text>
</comment>
<organism evidence="6 8">
    <name type="scientific">Brevibacterium aurantiacum</name>
    <dbReference type="NCBI Taxonomy" id="273384"/>
    <lineage>
        <taxon>Bacteria</taxon>
        <taxon>Bacillati</taxon>
        <taxon>Actinomycetota</taxon>
        <taxon>Actinomycetes</taxon>
        <taxon>Micrococcales</taxon>
        <taxon>Brevibacteriaceae</taxon>
        <taxon>Brevibacterium</taxon>
    </lineage>
</organism>
<proteinExistence type="predicted"/>
<feature type="domain" description="4'-phosphopantetheinyl transferase N-terminal" evidence="5">
    <location>
        <begin position="37"/>
        <end position="103"/>
    </location>
</feature>
<dbReference type="EMBL" id="RHFF01000030">
    <property type="protein sequence ID" value="TGD36532.1"/>
    <property type="molecule type" value="Genomic_DNA"/>
</dbReference>
<dbReference type="AlphaFoldDB" id="A0A2A3WZL7"/>
<name>A0A2A3WZL7_BREAU</name>
<feature type="binding site" evidence="2">
    <location>
        <position position="173"/>
    </location>
    <ligand>
        <name>CoA</name>
        <dbReference type="ChEBI" id="CHEBI:57287"/>
    </ligand>
</feature>
<protein>
    <submittedName>
        <fullName evidence="7">4'-phosphopantetheinyl transferase superfamily protein</fullName>
    </submittedName>
</protein>
<feature type="binding site" evidence="2">
    <location>
        <begin position="92"/>
        <end position="93"/>
    </location>
    <ligand>
        <name>CoA</name>
        <dbReference type="ChEBI" id="CHEBI:57287"/>
    </ligand>
</feature>
<dbReference type="SUPFAM" id="SSF56214">
    <property type="entry name" value="4'-phosphopantetheinyl transferase"/>
    <property type="match status" value="1"/>
</dbReference>
<feature type="binding site" evidence="2">
    <location>
        <position position="56"/>
    </location>
    <ligand>
        <name>CoA</name>
        <dbReference type="ChEBI" id="CHEBI:57287"/>
    </ligand>
</feature>
<evidence type="ECO:0000313" key="8">
    <source>
        <dbReference type="Proteomes" id="UP000218377"/>
    </source>
</evidence>
<feature type="binding site" evidence="2">
    <location>
        <position position="114"/>
    </location>
    <ligand>
        <name>CoA</name>
        <dbReference type="ChEBI" id="CHEBI:57287"/>
    </ligand>
</feature>
<feature type="domain" description="4'-phosphopantetheinyl transferase" evidence="4">
    <location>
        <begin position="110"/>
        <end position="182"/>
    </location>
</feature>
<feature type="binding site" evidence="3">
    <location>
        <position position="114"/>
    </location>
    <ligand>
        <name>Mg(2+)</name>
        <dbReference type="ChEBI" id="CHEBI:18420"/>
    </ligand>
</feature>
<dbReference type="RefSeq" id="WP_096157091.1">
    <property type="nucleotide sequence ID" value="NZ_NRGX01000001.1"/>
</dbReference>
<evidence type="ECO:0000256" key="1">
    <source>
        <dbReference type="ARBA" id="ARBA00022679"/>
    </source>
</evidence>
<dbReference type="Pfam" id="PF17837">
    <property type="entry name" value="4PPT_N"/>
    <property type="match status" value="1"/>
</dbReference>
<feature type="binding site" evidence="2">
    <location>
        <position position="163"/>
    </location>
    <ligand>
        <name>CoA</name>
        <dbReference type="ChEBI" id="CHEBI:57287"/>
    </ligand>
</feature>
<dbReference type="InterPro" id="IPR037143">
    <property type="entry name" value="4-PPantetheinyl_Trfase_dom_sf"/>
</dbReference>
<feature type="binding site" evidence="2">
    <location>
        <position position="159"/>
    </location>
    <ligand>
        <name>CoA</name>
        <dbReference type="ChEBI" id="CHEBI:57287"/>
    </ligand>
</feature>
<dbReference type="InterPro" id="IPR008278">
    <property type="entry name" value="4-PPantetheinyl_Trfase_dom"/>
</dbReference>
<evidence type="ECO:0000256" key="3">
    <source>
        <dbReference type="PIRSR" id="PIRSR603542-2"/>
    </source>
</evidence>
<dbReference type="PANTHER" id="PTHR38096:SF1">
    <property type="entry name" value="ENTEROBACTIN SYNTHASE COMPONENT D"/>
    <property type="match status" value="1"/>
</dbReference>
<dbReference type="GO" id="GO:0009239">
    <property type="term" value="P:enterobactin biosynthetic process"/>
    <property type="evidence" value="ECO:0007669"/>
    <property type="project" value="InterPro"/>
</dbReference>
<reference evidence="6 8" key="1">
    <citation type="journal article" date="2017" name="Elife">
        <title>Extensive horizontal gene transfer in cheese-associated bacteria.</title>
        <authorList>
            <person name="Bonham K.S."/>
            <person name="Wolfe B.E."/>
            <person name="Dutton R.J."/>
        </authorList>
    </citation>
    <scope>NUCLEOTIDE SEQUENCE [LARGE SCALE GENOMIC DNA]</scope>
    <source>
        <strain evidence="6 8">JB5</strain>
    </source>
</reference>
<feature type="binding site" evidence="3">
    <location>
        <position position="116"/>
    </location>
    <ligand>
        <name>Mg(2+)</name>
        <dbReference type="ChEBI" id="CHEBI:18420"/>
    </ligand>
</feature>
<evidence type="ECO:0000259" key="5">
    <source>
        <dbReference type="Pfam" id="PF17837"/>
    </source>
</evidence>
<dbReference type="InterPro" id="IPR003542">
    <property type="entry name" value="Enbac_synth_compD-like"/>
</dbReference>
<dbReference type="Proteomes" id="UP000297736">
    <property type="component" value="Unassembled WGS sequence"/>
</dbReference>
<gene>
    <name evidence="6" type="ORF">CIK79_00090</name>
    <name evidence="7" type="ORF">EB834_19355</name>
</gene>
<dbReference type="PRINTS" id="PR01399">
    <property type="entry name" value="ENTSNTHTASED"/>
</dbReference>
<accession>A0A2A3WZL7</accession>
<keyword evidence="3" id="KW-0460">Magnesium</keyword>
<dbReference type="GO" id="GO:0000287">
    <property type="term" value="F:magnesium ion binding"/>
    <property type="evidence" value="ECO:0007669"/>
    <property type="project" value="InterPro"/>
</dbReference>
<evidence type="ECO:0000313" key="6">
    <source>
        <dbReference type="EMBL" id="PCC16839.1"/>
    </source>
</evidence>
<dbReference type="PANTHER" id="PTHR38096">
    <property type="entry name" value="ENTEROBACTIN SYNTHASE COMPONENT D"/>
    <property type="match status" value="1"/>
</dbReference>
<dbReference type="GO" id="GO:0005886">
    <property type="term" value="C:plasma membrane"/>
    <property type="evidence" value="ECO:0007669"/>
    <property type="project" value="TreeGrafter"/>
</dbReference>
<reference evidence="7 9" key="2">
    <citation type="submission" date="2018-10" db="EMBL/GenBank/DDBJ databases">
        <title>Brevibacterium genomes from Austrain hard cheese rinds.</title>
        <authorList>
            <person name="Anast J.M."/>
            <person name="Dzieciol M."/>
            <person name="Schultz D.L."/>
            <person name="Mann E."/>
            <person name="Wagner M."/>
            <person name="Schmitz-Esser S."/>
        </authorList>
    </citation>
    <scope>NUCLEOTIDE SEQUENCE [LARGE SCALE GENOMIC DNA]</scope>
    <source>
        <strain evidence="7 9">L261</strain>
    </source>
</reference>
<feature type="binding site" evidence="2">
    <location>
        <position position="48"/>
    </location>
    <ligand>
        <name>CoA</name>
        <dbReference type="ChEBI" id="CHEBI:57287"/>
    </ligand>
</feature>
<feature type="binding site" evidence="3">
    <location>
        <position position="115"/>
    </location>
    <ligand>
        <name>Mg(2+)</name>
        <dbReference type="ChEBI" id="CHEBI:18420"/>
    </ligand>
</feature>
<evidence type="ECO:0000313" key="9">
    <source>
        <dbReference type="Proteomes" id="UP000297736"/>
    </source>
</evidence>
<comment type="cofactor">
    <cofactor evidence="3">
        <name>Mg(2+)</name>
        <dbReference type="ChEBI" id="CHEBI:18420"/>
    </cofactor>
</comment>